<gene>
    <name evidence="2" type="ORF">K505DRAFT_32255</name>
</gene>
<feature type="compositionally biased region" description="Low complexity" evidence="1">
    <location>
        <begin position="125"/>
        <end position="140"/>
    </location>
</feature>
<dbReference type="OrthoDB" id="5366687at2759"/>
<dbReference type="AlphaFoldDB" id="A0A6A6XU99"/>
<reference evidence="2" key="1">
    <citation type="journal article" date="2020" name="Stud. Mycol.">
        <title>101 Dothideomycetes genomes: a test case for predicting lifestyles and emergence of pathogens.</title>
        <authorList>
            <person name="Haridas S."/>
            <person name="Albert R."/>
            <person name="Binder M."/>
            <person name="Bloem J."/>
            <person name="Labutti K."/>
            <person name="Salamov A."/>
            <person name="Andreopoulos B."/>
            <person name="Baker S."/>
            <person name="Barry K."/>
            <person name="Bills G."/>
            <person name="Bluhm B."/>
            <person name="Cannon C."/>
            <person name="Castanera R."/>
            <person name="Culley D."/>
            <person name="Daum C."/>
            <person name="Ezra D."/>
            <person name="Gonzalez J."/>
            <person name="Henrissat B."/>
            <person name="Kuo A."/>
            <person name="Liang C."/>
            <person name="Lipzen A."/>
            <person name="Lutzoni F."/>
            <person name="Magnuson J."/>
            <person name="Mondo S."/>
            <person name="Nolan M."/>
            <person name="Ohm R."/>
            <person name="Pangilinan J."/>
            <person name="Park H.-J."/>
            <person name="Ramirez L."/>
            <person name="Alfaro M."/>
            <person name="Sun H."/>
            <person name="Tritt A."/>
            <person name="Yoshinaga Y."/>
            <person name="Zwiers L.-H."/>
            <person name="Turgeon B."/>
            <person name="Goodwin S."/>
            <person name="Spatafora J."/>
            <person name="Crous P."/>
            <person name="Grigoriev I."/>
        </authorList>
    </citation>
    <scope>NUCLEOTIDE SEQUENCE</scope>
    <source>
        <strain evidence="2">CBS 109.77</strain>
    </source>
</reference>
<dbReference type="Proteomes" id="UP000799757">
    <property type="component" value="Unassembled WGS sequence"/>
</dbReference>
<proteinExistence type="predicted"/>
<accession>A0A6A6XU99</accession>
<dbReference type="EMBL" id="MU001754">
    <property type="protein sequence ID" value="KAF2800030.1"/>
    <property type="molecule type" value="Genomic_DNA"/>
</dbReference>
<evidence type="ECO:0000313" key="3">
    <source>
        <dbReference type="Proteomes" id="UP000799757"/>
    </source>
</evidence>
<organism evidence="2 3">
    <name type="scientific">Melanomma pulvis-pyrius CBS 109.77</name>
    <dbReference type="NCBI Taxonomy" id="1314802"/>
    <lineage>
        <taxon>Eukaryota</taxon>
        <taxon>Fungi</taxon>
        <taxon>Dikarya</taxon>
        <taxon>Ascomycota</taxon>
        <taxon>Pezizomycotina</taxon>
        <taxon>Dothideomycetes</taxon>
        <taxon>Pleosporomycetidae</taxon>
        <taxon>Pleosporales</taxon>
        <taxon>Melanommataceae</taxon>
        <taxon>Melanomma</taxon>
    </lineage>
</organism>
<evidence type="ECO:0000313" key="2">
    <source>
        <dbReference type="EMBL" id="KAF2800030.1"/>
    </source>
</evidence>
<name>A0A6A6XU99_9PLEO</name>
<protein>
    <submittedName>
        <fullName evidence="2">Uncharacterized protein</fullName>
    </submittedName>
</protein>
<sequence>MDENTVRALMSTVELIATTLDAAPDSWRDQLQAIRNITASLQLLDETPNEGRKQWQLPLISVFQRVAYADADNGGVMDIANWCLRQTLTLLHVYPEDVDLLTLVGQNWLLRSQKSLASIHHAERGSSSSGASQGPPLSQSEEQRLATAAAIEAEDRLHTADYVEARGTLLPAIEYLKRAVDAAQTQEKLTGSLLSTAAEAYMSLGNVSSPRVNRQYFHDALVYLRTACEIPNYDLPLHLQQYLDEYGPLDSRN</sequence>
<feature type="region of interest" description="Disordered" evidence="1">
    <location>
        <begin position="121"/>
        <end position="145"/>
    </location>
</feature>
<keyword evidence="3" id="KW-1185">Reference proteome</keyword>
<evidence type="ECO:0000256" key="1">
    <source>
        <dbReference type="SAM" id="MobiDB-lite"/>
    </source>
</evidence>